<name>A0ABT9MZC1_9ACTN</name>
<dbReference type="EMBL" id="JAUSRA010000001">
    <property type="protein sequence ID" value="MDP9796792.1"/>
    <property type="molecule type" value="Genomic_DNA"/>
</dbReference>
<sequence>MRSGVHASSLPRRFDGEFFLLTYHGAHNRLILRHVGPPHVPEDELDDAPWTYPTVDVGFIGVNSLRMDVMFPDGLTVRQGPVVDDRRVLLLGDAVDGPWVEAREVWWVEADLTANAPSPLLADLDFSVPDFTWERSGWILRTA</sequence>
<evidence type="ECO:0000313" key="1">
    <source>
        <dbReference type="EMBL" id="MDP9796792.1"/>
    </source>
</evidence>
<dbReference type="RefSeq" id="WP_306833651.1">
    <property type="nucleotide sequence ID" value="NZ_JAUSRA010000001.1"/>
</dbReference>
<accession>A0ABT9MZC1</accession>
<proteinExistence type="predicted"/>
<dbReference type="Proteomes" id="UP001240984">
    <property type="component" value="Unassembled WGS sequence"/>
</dbReference>
<keyword evidence="2" id="KW-1185">Reference proteome</keyword>
<organism evidence="1 2">
    <name type="scientific">Catenuloplanes nepalensis</name>
    <dbReference type="NCBI Taxonomy" id="587533"/>
    <lineage>
        <taxon>Bacteria</taxon>
        <taxon>Bacillati</taxon>
        <taxon>Actinomycetota</taxon>
        <taxon>Actinomycetes</taxon>
        <taxon>Micromonosporales</taxon>
        <taxon>Micromonosporaceae</taxon>
        <taxon>Catenuloplanes</taxon>
    </lineage>
</organism>
<reference evidence="1 2" key="1">
    <citation type="submission" date="2023-07" db="EMBL/GenBank/DDBJ databases">
        <title>Sequencing the genomes of 1000 actinobacteria strains.</title>
        <authorList>
            <person name="Klenk H.-P."/>
        </authorList>
    </citation>
    <scope>NUCLEOTIDE SEQUENCE [LARGE SCALE GENOMIC DNA]</scope>
    <source>
        <strain evidence="1 2">DSM 44710</strain>
    </source>
</reference>
<comment type="caution">
    <text evidence="1">The sequence shown here is derived from an EMBL/GenBank/DDBJ whole genome shotgun (WGS) entry which is preliminary data.</text>
</comment>
<evidence type="ECO:0000313" key="2">
    <source>
        <dbReference type="Proteomes" id="UP001240984"/>
    </source>
</evidence>
<gene>
    <name evidence="1" type="ORF">J2S43_005304</name>
</gene>
<protein>
    <submittedName>
        <fullName evidence="1">Uncharacterized protein</fullName>
    </submittedName>
</protein>